<name>A0A8X8K288_9GAMM</name>
<proteinExistence type="predicted"/>
<reference evidence="3 4" key="1">
    <citation type="submission" date="2020-08" db="EMBL/GenBank/DDBJ databases">
        <title>A Genomic Blueprint of the Chicken Gut Microbiome.</title>
        <authorList>
            <person name="Gilroy R."/>
            <person name="Ravi A."/>
            <person name="Getino M."/>
            <person name="Pursley I."/>
            <person name="Horton D.L."/>
            <person name="Alikhan N.-F."/>
            <person name="Baker D."/>
            <person name="Gharbi K."/>
            <person name="Hall N."/>
            <person name="Watson M."/>
            <person name="Adriaenssens E.M."/>
            <person name="Foster-Nyarko E."/>
            <person name="Jarju S."/>
            <person name="Secka A."/>
            <person name="Antonio M."/>
            <person name="Oren A."/>
            <person name="Chaudhuri R."/>
            <person name="La Ragione R.M."/>
            <person name="Hildebrand F."/>
            <person name="Pallen M.J."/>
        </authorList>
    </citation>
    <scope>NUCLEOTIDE SEQUENCE [LARGE SCALE GENOMIC DNA]</scope>
    <source>
        <strain evidence="3 4">Sa5BUN4</strain>
    </source>
</reference>
<feature type="region of interest" description="Disordered" evidence="1">
    <location>
        <begin position="190"/>
        <end position="209"/>
    </location>
</feature>
<keyword evidence="2" id="KW-0812">Transmembrane</keyword>
<organism evidence="3 4">
    <name type="scientific">Stenotrophomonas lacuserhaii</name>
    <dbReference type="NCBI Taxonomy" id="2760084"/>
    <lineage>
        <taxon>Bacteria</taxon>
        <taxon>Pseudomonadati</taxon>
        <taxon>Pseudomonadota</taxon>
        <taxon>Gammaproteobacteria</taxon>
        <taxon>Lysobacterales</taxon>
        <taxon>Lysobacteraceae</taxon>
        <taxon>Stenotrophomonas</taxon>
    </lineage>
</organism>
<evidence type="ECO:0000256" key="2">
    <source>
        <dbReference type="SAM" id="Phobius"/>
    </source>
</evidence>
<dbReference type="RefSeq" id="WP_191768255.1">
    <property type="nucleotide sequence ID" value="NZ_JACSQS010000001.1"/>
</dbReference>
<keyword evidence="2" id="KW-0472">Membrane</keyword>
<feature type="transmembrane region" description="Helical" evidence="2">
    <location>
        <begin position="6"/>
        <end position="27"/>
    </location>
</feature>
<accession>A0A8X8K288</accession>
<dbReference type="Proteomes" id="UP000636938">
    <property type="component" value="Unassembled WGS sequence"/>
</dbReference>
<evidence type="ECO:0008006" key="5">
    <source>
        <dbReference type="Google" id="ProtNLM"/>
    </source>
</evidence>
<dbReference type="EMBL" id="JACSQS010000001">
    <property type="protein sequence ID" value="MBD7952729.1"/>
    <property type="molecule type" value="Genomic_DNA"/>
</dbReference>
<gene>
    <name evidence="3" type="ORF">H9654_00795</name>
</gene>
<evidence type="ECO:0000256" key="1">
    <source>
        <dbReference type="SAM" id="MobiDB-lite"/>
    </source>
</evidence>
<keyword evidence="2" id="KW-1133">Transmembrane helix</keyword>
<keyword evidence="4" id="KW-1185">Reference proteome</keyword>
<sequence length="209" mass="22707">MADSAWVGIIGIVSTGAVGVAGAYFAYKAQRTPLRQALYERQLNVLSDFSVLATRACKLAALLTDASKLEEPELRAVGSAWDEVQEQMLEVVQRGSIILPSTVYGAVTQVRFMADRFGEAFDEGVNVGKAYYELTGAVTQAGMVSRMLAGADALSTESLSLHSRNGYGAFADVGVQSMARLSRFFWGERRRKERPSEKVTDSEIAQPPE</sequence>
<evidence type="ECO:0000313" key="4">
    <source>
        <dbReference type="Proteomes" id="UP000636938"/>
    </source>
</evidence>
<evidence type="ECO:0000313" key="3">
    <source>
        <dbReference type="EMBL" id="MBD7952729.1"/>
    </source>
</evidence>
<feature type="compositionally biased region" description="Basic and acidic residues" evidence="1">
    <location>
        <begin position="190"/>
        <end position="201"/>
    </location>
</feature>
<protein>
    <recommendedName>
        <fullName evidence="5">DUF4760 domain-containing protein</fullName>
    </recommendedName>
</protein>
<dbReference type="AlphaFoldDB" id="A0A8X8K288"/>
<comment type="caution">
    <text evidence="3">The sequence shown here is derived from an EMBL/GenBank/DDBJ whole genome shotgun (WGS) entry which is preliminary data.</text>
</comment>